<dbReference type="Gene3D" id="3.40.50.300">
    <property type="entry name" value="P-loop containing nucleotide triphosphate hydrolases"/>
    <property type="match status" value="1"/>
</dbReference>
<dbReference type="PANTHER" id="PTHR46239">
    <property type="entry name" value="DNA REPAIR PROTEIN RAD51 HOMOLOG 3 RAD51C"/>
    <property type="match status" value="1"/>
</dbReference>
<keyword evidence="6" id="KW-0539">Nucleus</keyword>
<keyword evidence="2" id="KW-0547">Nucleotide-binding</keyword>
<dbReference type="GO" id="GO:0033063">
    <property type="term" value="C:Rad51B-Rad51C-Rad51D-XRCC2 complex"/>
    <property type="evidence" value="ECO:0007669"/>
    <property type="project" value="TreeGrafter"/>
</dbReference>
<sequence>MFRPISTLNLPSATVAELKKKGYVYVEDILNSQDLTTFNINKSEIEKQLRVPEVLALDVWQNSVQRESISICCPDLEAILGNGFQCGVITELSGSTFSGKTQICIQLSIAVQLSKSYGGLDGRCIYIDTRNGINILRFKDIIQGYNIYYKDLHLHEDEAYKNIQVFSPRSLEEFLKIINSLDDELKKIKNNKQVRLVIIDSLSMPILCSIDDSLKRPYYYSQILYQLHKLTVDHNIAIVITNELVMQADKDGNSYFTAAGGQYVADYAYIKLELTRLTNNKFATRLIKSPIMPEMSITFMITQDGIRNVS</sequence>
<keyword evidence="4" id="KW-0067">ATP-binding</keyword>
<dbReference type="InterPro" id="IPR020588">
    <property type="entry name" value="RecA_ATP-bd"/>
</dbReference>
<dbReference type="Proteomes" id="UP000695007">
    <property type="component" value="Unplaced"/>
</dbReference>
<keyword evidence="3" id="KW-0227">DNA damage</keyword>
<evidence type="ECO:0000256" key="6">
    <source>
        <dbReference type="ARBA" id="ARBA00023242"/>
    </source>
</evidence>
<accession>A0AAJ7DYM9</accession>
<dbReference type="RefSeq" id="XP_011501257.1">
    <property type="nucleotide sequence ID" value="XM_011502955.1"/>
</dbReference>
<dbReference type="PIRSF" id="PIRSF005856">
    <property type="entry name" value="Rad51"/>
    <property type="match status" value="1"/>
</dbReference>
<evidence type="ECO:0000256" key="7">
    <source>
        <dbReference type="ARBA" id="ARBA00040674"/>
    </source>
</evidence>
<evidence type="ECO:0000256" key="4">
    <source>
        <dbReference type="ARBA" id="ARBA00022840"/>
    </source>
</evidence>
<protein>
    <recommendedName>
        <fullName evidence="7">DNA repair protein RAD51 homolog 3</fullName>
    </recommendedName>
</protein>
<dbReference type="GO" id="GO:0140664">
    <property type="term" value="F:ATP-dependent DNA damage sensor activity"/>
    <property type="evidence" value="ECO:0007669"/>
    <property type="project" value="InterPro"/>
</dbReference>
<dbReference type="PROSITE" id="PS50162">
    <property type="entry name" value="RECA_2"/>
    <property type="match status" value="1"/>
</dbReference>
<dbReference type="Pfam" id="PF08423">
    <property type="entry name" value="Rad51"/>
    <property type="match status" value="1"/>
</dbReference>
<keyword evidence="9" id="KW-1185">Reference proteome</keyword>
<evidence type="ECO:0000256" key="1">
    <source>
        <dbReference type="ARBA" id="ARBA00004123"/>
    </source>
</evidence>
<evidence type="ECO:0000256" key="5">
    <source>
        <dbReference type="ARBA" id="ARBA00023204"/>
    </source>
</evidence>
<proteinExistence type="predicted"/>
<evidence type="ECO:0000259" key="8">
    <source>
        <dbReference type="PROSITE" id="PS50162"/>
    </source>
</evidence>
<dbReference type="GO" id="GO:0007131">
    <property type="term" value="P:reciprocal meiotic recombination"/>
    <property type="evidence" value="ECO:0007669"/>
    <property type="project" value="TreeGrafter"/>
</dbReference>
<dbReference type="GO" id="GO:0033065">
    <property type="term" value="C:Rad51C-XRCC3 complex"/>
    <property type="evidence" value="ECO:0007669"/>
    <property type="project" value="TreeGrafter"/>
</dbReference>
<comment type="subcellular location">
    <subcellularLocation>
        <location evidence="1">Nucleus</location>
    </subcellularLocation>
</comment>
<dbReference type="PANTHER" id="PTHR46239:SF1">
    <property type="entry name" value="DNA REPAIR PROTEIN RAD51 HOMOLOG 3"/>
    <property type="match status" value="1"/>
</dbReference>
<dbReference type="InterPro" id="IPR027417">
    <property type="entry name" value="P-loop_NTPase"/>
</dbReference>
<dbReference type="GO" id="GO:0005657">
    <property type="term" value="C:replication fork"/>
    <property type="evidence" value="ECO:0007669"/>
    <property type="project" value="TreeGrafter"/>
</dbReference>
<organism evidence="9 10">
    <name type="scientific">Ceratosolen solmsi marchali</name>
    <dbReference type="NCBI Taxonomy" id="326594"/>
    <lineage>
        <taxon>Eukaryota</taxon>
        <taxon>Metazoa</taxon>
        <taxon>Ecdysozoa</taxon>
        <taxon>Arthropoda</taxon>
        <taxon>Hexapoda</taxon>
        <taxon>Insecta</taxon>
        <taxon>Pterygota</taxon>
        <taxon>Neoptera</taxon>
        <taxon>Endopterygota</taxon>
        <taxon>Hymenoptera</taxon>
        <taxon>Apocrita</taxon>
        <taxon>Proctotrupomorpha</taxon>
        <taxon>Chalcidoidea</taxon>
        <taxon>Agaonidae</taxon>
        <taxon>Agaoninae</taxon>
        <taxon>Ceratosolen</taxon>
    </lineage>
</organism>
<dbReference type="AlphaFoldDB" id="A0AAJ7DYM9"/>
<feature type="domain" description="RecA family profile 1" evidence="8">
    <location>
        <begin position="65"/>
        <end position="244"/>
    </location>
</feature>
<keyword evidence="5" id="KW-0234">DNA repair</keyword>
<evidence type="ECO:0000256" key="2">
    <source>
        <dbReference type="ARBA" id="ARBA00022741"/>
    </source>
</evidence>
<evidence type="ECO:0000256" key="3">
    <source>
        <dbReference type="ARBA" id="ARBA00022763"/>
    </source>
</evidence>
<dbReference type="GO" id="GO:0000400">
    <property type="term" value="F:four-way junction DNA binding"/>
    <property type="evidence" value="ECO:0007669"/>
    <property type="project" value="TreeGrafter"/>
</dbReference>
<dbReference type="GO" id="GO:0005524">
    <property type="term" value="F:ATP binding"/>
    <property type="evidence" value="ECO:0007669"/>
    <property type="project" value="UniProtKB-KW"/>
</dbReference>
<evidence type="ECO:0000313" key="9">
    <source>
        <dbReference type="Proteomes" id="UP000695007"/>
    </source>
</evidence>
<evidence type="ECO:0000313" key="10">
    <source>
        <dbReference type="RefSeq" id="XP_011501257.1"/>
    </source>
</evidence>
<dbReference type="GO" id="GO:0000707">
    <property type="term" value="P:meiotic DNA recombinase assembly"/>
    <property type="evidence" value="ECO:0007669"/>
    <property type="project" value="TreeGrafter"/>
</dbReference>
<reference evidence="10" key="1">
    <citation type="submission" date="2025-08" db="UniProtKB">
        <authorList>
            <consortium name="RefSeq"/>
        </authorList>
    </citation>
    <scope>IDENTIFICATION</scope>
</reference>
<dbReference type="SUPFAM" id="SSF52540">
    <property type="entry name" value="P-loop containing nucleoside triphosphate hydrolases"/>
    <property type="match status" value="1"/>
</dbReference>
<dbReference type="InterPro" id="IPR052093">
    <property type="entry name" value="HR_Repair_Mediator"/>
</dbReference>
<dbReference type="InterPro" id="IPR013632">
    <property type="entry name" value="Rad51_C"/>
</dbReference>
<dbReference type="GO" id="GO:0008821">
    <property type="term" value="F:crossover junction DNA endonuclease activity"/>
    <property type="evidence" value="ECO:0007669"/>
    <property type="project" value="TreeGrafter"/>
</dbReference>
<name>A0AAJ7DYM9_9HYME</name>
<gene>
    <name evidence="10" type="primary">LOC105364920</name>
</gene>
<dbReference type="InterPro" id="IPR016467">
    <property type="entry name" value="DNA_recomb/repair_RecA-like"/>
</dbReference>
<dbReference type="GeneID" id="105364920"/>
<dbReference type="KEGG" id="csol:105364920"/>